<sequence length="1133" mass="127349">MKSRFNTVDIRAAIAEINANCVGMRVNNIYDIDTKTYLIKLQKPDSKSVLLIESGIRIHCTEFDWPKNIMPSGFAMKCRKHLKSRRLVHVKQLGVDRIVDIQFGSDEAAYHLILELYDRGNIILTDHQFTILNLLRFRTAEAEDVKIAVRERYPVENARPEEPLISLSRLSEILSEAQSGEQVKRVLNPHLPYGGSLIEHCLMAVGVPGLCKVDGQFDVTQVSPKILEALQMAEDYMEKTANFSGRGYIIQKSEKKPSMCPDKSDEDLLTYEEFHPFLFCQHEKSRFVEFESFNKAVDEFFSKMESQKLDMKALQQEKHALKKLDNVRRDHEQRLEALHQAQEVDRLKGELVEMNLHIVDRALQVVRSALANQVDWAEIGQIVKEAQAAGDPVACAIKELKLQSNHITMLLKNPYAGSEDGAAEDTDAKNATEGTEALKGKKGKNKEKGQKGKVDKDKPVLVDVDLNLSAYANAKKYYDNKRSAAKKEQKTVEAAQKAFKSAEKKTKQTLKEVQTVTSIQKARKVYWFEKFLWFVSSENYLIIAGRDQQQNEMIVKRYLRAGDVYVHADLHGATSCVIKNPTGEDPHDTGEPVPPRTLTEAGTMAVCYSAAWDAKVITSAWWVHHNQVSGGGGDAHGIRCRDESRRSRAFFPTGVQNRADGRVSDHRKLHDQRKEKLFASFVSDHGLWVSVQEQGSPDEVLGAGVPAEFSSDPNQTHLNQRIKVLLGILETSRQVDDQSVFRHRGERKMKTLDEDEEDVTSSTADLLEEGEELLEEDSGNEGEEQRESCGTPDEMTTREDVRDEDETEDDGQTCRATDERQTEEENAAEERDEEDRSAEISFPDTNISLSHLQPNRPLQSDAFKQDDSRQVNAETQGKKHLTAKQRRDMKKKPKQENTDDPEESDSKPPETPSVTQTCKNGAASQPLKRGQKNKLKKMKDKYKDQDEEDREMMMKLLGSAGSNKEEKAKKGKKGKMKEEAVKKPQPPQKGAVKPKAENTARKKDDAEAAEDPAGGDQDVKETEDADNPAAEDSENILDSLTGLPHPDDVLMFAVPVCAPYMALSNYKYKVKLTPGTQKKGKAARTAVLSFMRGKDASAREKDLFRSVKDTDLSRNMPGKVKVSAPNLLAAKKK</sequence>
<gene>
    <name evidence="9" type="ORF">H4Q32_010628</name>
</gene>
<feature type="coiled-coil region" evidence="5">
    <location>
        <begin position="297"/>
        <end position="341"/>
    </location>
</feature>
<dbReference type="Pfam" id="PF11923">
    <property type="entry name" value="NFACT-C"/>
    <property type="match status" value="1"/>
</dbReference>
<evidence type="ECO:0000256" key="3">
    <source>
        <dbReference type="ARBA" id="ARBA00022490"/>
    </source>
</evidence>
<feature type="compositionally biased region" description="Polar residues" evidence="6">
    <location>
        <begin position="843"/>
        <end position="858"/>
    </location>
</feature>
<dbReference type="PANTHER" id="PTHR15239:SF6">
    <property type="entry name" value="RIBOSOME QUALITY CONTROL COMPLEX SUBUNIT NEMF"/>
    <property type="match status" value="1"/>
</dbReference>
<dbReference type="EMBL" id="JACTAM010000017">
    <property type="protein sequence ID" value="KAI2654022.1"/>
    <property type="molecule type" value="Genomic_DNA"/>
</dbReference>
<accession>A0ABQ8LTR1</accession>
<evidence type="ECO:0000259" key="8">
    <source>
        <dbReference type="Pfam" id="PF11923"/>
    </source>
</evidence>
<feature type="compositionally biased region" description="Basic residues" evidence="6">
    <location>
        <begin position="878"/>
        <end position="893"/>
    </location>
</feature>
<organism evidence="9 10">
    <name type="scientific">Labeo rohita</name>
    <name type="common">Indian major carp</name>
    <name type="synonym">Cyprinus rohita</name>
    <dbReference type="NCBI Taxonomy" id="84645"/>
    <lineage>
        <taxon>Eukaryota</taxon>
        <taxon>Metazoa</taxon>
        <taxon>Chordata</taxon>
        <taxon>Craniata</taxon>
        <taxon>Vertebrata</taxon>
        <taxon>Euteleostomi</taxon>
        <taxon>Actinopterygii</taxon>
        <taxon>Neopterygii</taxon>
        <taxon>Teleostei</taxon>
        <taxon>Ostariophysi</taxon>
        <taxon>Cypriniformes</taxon>
        <taxon>Cyprinidae</taxon>
        <taxon>Labeoninae</taxon>
        <taxon>Labeonini</taxon>
        <taxon>Labeo</taxon>
    </lineage>
</organism>
<evidence type="ECO:0000256" key="5">
    <source>
        <dbReference type="SAM" id="Coils"/>
    </source>
</evidence>
<reference evidence="9 10" key="1">
    <citation type="submission" date="2022-01" db="EMBL/GenBank/DDBJ databases">
        <title>A high-quality chromosome-level genome assembly of rohu carp, Labeo rohita.</title>
        <authorList>
            <person name="Arick M.A. II"/>
            <person name="Hsu C.-Y."/>
            <person name="Magbanua Z."/>
            <person name="Pechanova O."/>
            <person name="Grover C."/>
            <person name="Miller E."/>
            <person name="Thrash A."/>
            <person name="Ezzel L."/>
            <person name="Alam S."/>
            <person name="Benzie J."/>
            <person name="Hamilton M."/>
            <person name="Karsi A."/>
            <person name="Lawrence M.L."/>
            <person name="Peterson D.G."/>
        </authorList>
    </citation>
    <scope>NUCLEOTIDE SEQUENCE [LARGE SCALE GENOMIC DNA]</scope>
    <source>
        <strain evidence="10">BAU-BD-2019</strain>
        <tissue evidence="9">Blood</tissue>
    </source>
</reference>
<evidence type="ECO:0000256" key="4">
    <source>
        <dbReference type="ARBA" id="ARBA00023054"/>
    </source>
</evidence>
<feature type="compositionally biased region" description="Acidic residues" evidence="6">
    <location>
        <begin position="1023"/>
        <end position="1035"/>
    </location>
</feature>
<dbReference type="InterPro" id="IPR051608">
    <property type="entry name" value="RQC_Subunit_NEMF"/>
</dbReference>
<evidence type="ECO:0000313" key="10">
    <source>
        <dbReference type="Proteomes" id="UP000830375"/>
    </source>
</evidence>
<evidence type="ECO:0000256" key="1">
    <source>
        <dbReference type="ARBA" id="ARBA00004496"/>
    </source>
</evidence>
<dbReference type="PANTHER" id="PTHR15239">
    <property type="entry name" value="NUCLEAR EXPORT MEDIATOR FACTOR NEMF"/>
    <property type="match status" value="1"/>
</dbReference>
<feature type="compositionally biased region" description="Basic residues" evidence="6">
    <location>
        <begin position="929"/>
        <end position="940"/>
    </location>
</feature>
<dbReference type="Pfam" id="PF05670">
    <property type="entry name" value="NFACT-R_1"/>
    <property type="match status" value="1"/>
</dbReference>
<feature type="domain" description="NFACT protein C-terminal" evidence="8">
    <location>
        <begin position="1032"/>
        <end position="1123"/>
    </location>
</feature>
<protein>
    <submittedName>
        <fullName evidence="9">Nuclear export mediator factor Nemf</fullName>
    </submittedName>
</protein>
<evidence type="ECO:0000259" key="7">
    <source>
        <dbReference type="Pfam" id="PF05670"/>
    </source>
</evidence>
<keyword evidence="10" id="KW-1185">Reference proteome</keyword>
<comment type="similarity">
    <text evidence="2">Belongs to the NEMF family.</text>
</comment>
<evidence type="ECO:0000256" key="6">
    <source>
        <dbReference type="SAM" id="MobiDB-lite"/>
    </source>
</evidence>
<keyword evidence="4 5" id="KW-0175">Coiled coil</keyword>
<comment type="subcellular location">
    <subcellularLocation>
        <location evidence="1">Cytoplasm</location>
    </subcellularLocation>
</comment>
<evidence type="ECO:0000313" key="9">
    <source>
        <dbReference type="EMBL" id="KAI2654022.1"/>
    </source>
</evidence>
<dbReference type="InterPro" id="IPR021846">
    <property type="entry name" value="NFACT-C"/>
</dbReference>
<feature type="compositionally biased region" description="Polar residues" evidence="6">
    <location>
        <begin position="912"/>
        <end position="923"/>
    </location>
</feature>
<dbReference type="Gene3D" id="2.30.310.10">
    <property type="entry name" value="ibrinogen binding protein from staphylococcus aureus domain"/>
    <property type="match status" value="1"/>
</dbReference>
<feature type="domain" description="NFACT RNA-binding" evidence="7">
    <location>
        <begin position="530"/>
        <end position="632"/>
    </location>
</feature>
<feature type="coiled-coil region" evidence="5">
    <location>
        <begin position="478"/>
        <end position="512"/>
    </location>
</feature>
<evidence type="ECO:0000256" key="2">
    <source>
        <dbReference type="ARBA" id="ARBA00008318"/>
    </source>
</evidence>
<feature type="compositionally biased region" description="Basic and acidic residues" evidence="6">
    <location>
        <begin position="994"/>
        <end position="1006"/>
    </location>
</feature>
<keyword evidence="3" id="KW-0963">Cytoplasm</keyword>
<comment type="caution">
    <text evidence="9">The sequence shown here is derived from an EMBL/GenBank/DDBJ whole genome shotgun (WGS) entry which is preliminary data.</text>
</comment>
<feature type="compositionally biased region" description="Acidic residues" evidence="6">
    <location>
        <begin position="821"/>
        <end position="836"/>
    </location>
</feature>
<proteinExistence type="inferred from homology"/>
<feature type="compositionally biased region" description="Acidic residues" evidence="6">
    <location>
        <begin position="802"/>
        <end position="811"/>
    </location>
</feature>
<name>A0ABQ8LTR1_LABRO</name>
<feature type="compositionally biased region" description="Acidic residues" evidence="6">
    <location>
        <begin position="766"/>
        <end position="784"/>
    </location>
</feature>
<dbReference type="Pfam" id="PF05833">
    <property type="entry name" value="NFACT_N"/>
    <property type="match status" value="1"/>
</dbReference>
<dbReference type="InterPro" id="IPR008532">
    <property type="entry name" value="NFACT_RNA-bd"/>
</dbReference>
<dbReference type="Proteomes" id="UP000830375">
    <property type="component" value="Unassembled WGS sequence"/>
</dbReference>
<feature type="region of interest" description="Disordered" evidence="6">
    <location>
        <begin position="735"/>
        <end position="1044"/>
    </location>
</feature>